<evidence type="ECO:0000313" key="2">
    <source>
        <dbReference type="EMBL" id="GAA99079.1"/>
    </source>
</evidence>
<keyword evidence="3" id="KW-1185">Reference proteome</keyword>
<evidence type="ECO:0000256" key="1">
    <source>
        <dbReference type="SAM" id="MobiDB-lite"/>
    </source>
</evidence>
<organism evidence="2 3">
    <name type="scientific">Mixia osmundae (strain CBS 9802 / IAM 14324 / JCM 22182 / KY 12970)</name>
    <dbReference type="NCBI Taxonomy" id="764103"/>
    <lineage>
        <taxon>Eukaryota</taxon>
        <taxon>Fungi</taxon>
        <taxon>Dikarya</taxon>
        <taxon>Basidiomycota</taxon>
        <taxon>Pucciniomycotina</taxon>
        <taxon>Mixiomycetes</taxon>
        <taxon>Mixiales</taxon>
        <taxon>Mixiaceae</taxon>
        <taxon>Mixia</taxon>
    </lineage>
</organism>
<sequence length="417" mass="45501">MSSLSSSQVLPGSRTVITSTRHFDLAKYSRAVFAHGGPLTNVNSQPDRQSITWQHFTQPRLVLLLETTTTTTTSSSSRSSGSSQNGRSNRRTRQDEQTSDSQTLQIALRVVWHTRLELPSVSQMRATASQKPSADEAIMEQLQLNSSTQSGTDSDIVKVVWKAATVAFRYSPSSQLTTSEPPLQGGRFQVRLADAGAAQELISLLASVCQVKQQAAIASTLPARNAGSAAAGPAALSPSKPMQHDLIESRHFVRVDEDKSSQPHQLRPLRHLDPLQLHSPDDHGDMAQSAHPLPARSTRKRVLTTNIVPSTAVRHRQSPVQAFAQDPIARPRVKRNRRRLSSDSPTEERAALSCTALKLPLASPNTVSVVRTAERSTQTETPIDQQLGQVLVSKLKSDKSFLAILRRLCCDKLADAS</sequence>
<feature type="compositionally biased region" description="Low complexity" evidence="1">
    <location>
        <begin position="69"/>
        <end position="87"/>
    </location>
</feature>
<dbReference type="Proteomes" id="UP000009131">
    <property type="component" value="Unassembled WGS sequence"/>
</dbReference>
<name>G7E8B9_MIXOS</name>
<reference evidence="2 3" key="1">
    <citation type="journal article" date="2011" name="J. Gen. Appl. Microbiol.">
        <title>Draft genome sequencing of the enigmatic basidiomycete Mixia osmundae.</title>
        <authorList>
            <person name="Nishida H."/>
            <person name="Nagatsuka Y."/>
            <person name="Sugiyama J."/>
        </authorList>
    </citation>
    <scope>NUCLEOTIDE SEQUENCE [LARGE SCALE GENOMIC DNA]</scope>
    <source>
        <strain evidence="3">CBS 9802 / IAM 14324 / JCM 22182 / KY 12970</strain>
    </source>
</reference>
<reference evidence="2 3" key="2">
    <citation type="journal article" date="2012" name="Open Biol.">
        <title>Characteristics of nucleosomes and linker DNA regions on the genome of the basidiomycete Mixia osmundae revealed by mono- and dinucleosome mapping.</title>
        <authorList>
            <person name="Nishida H."/>
            <person name="Kondo S."/>
            <person name="Matsumoto T."/>
            <person name="Suzuki Y."/>
            <person name="Yoshikawa H."/>
            <person name="Taylor T.D."/>
            <person name="Sugiyama J."/>
        </authorList>
    </citation>
    <scope>NUCLEOTIDE SEQUENCE [LARGE SCALE GENOMIC DNA]</scope>
    <source>
        <strain evidence="3">CBS 9802 / IAM 14324 / JCM 22182 / KY 12970</strain>
    </source>
</reference>
<evidence type="ECO:0000313" key="3">
    <source>
        <dbReference type="Proteomes" id="UP000009131"/>
    </source>
</evidence>
<proteinExistence type="predicted"/>
<dbReference type="EMBL" id="BABT02000179">
    <property type="protein sequence ID" value="GAA99079.1"/>
    <property type="molecule type" value="Genomic_DNA"/>
</dbReference>
<gene>
    <name evidence="2" type="primary">Mo05768</name>
    <name evidence="2" type="ORF">E5Q_05768</name>
</gene>
<comment type="caution">
    <text evidence="2">The sequence shown here is derived from an EMBL/GenBank/DDBJ whole genome shotgun (WGS) entry which is preliminary data.</text>
</comment>
<dbReference type="AlphaFoldDB" id="G7E8B9"/>
<dbReference type="InParanoid" id="G7E8B9"/>
<feature type="region of interest" description="Disordered" evidence="1">
    <location>
        <begin position="326"/>
        <end position="348"/>
    </location>
</feature>
<feature type="region of interest" description="Disordered" evidence="1">
    <location>
        <begin position="69"/>
        <end position="102"/>
    </location>
</feature>
<dbReference type="RefSeq" id="XP_014567815.1">
    <property type="nucleotide sequence ID" value="XM_014712329.1"/>
</dbReference>
<feature type="region of interest" description="Disordered" evidence="1">
    <location>
        <begin position="256"/>
        <end position="297"/>
    </location>
</feature>
<protein>
    <submittedName>
        <fullName evidence="2">Uncharacterized protein</fullName>
    </submittedName>
</protein>
<accession>G7E8B9</accession>
<dbReference type="HOGENOM" id="CLU_659030_0_0_1"/>